<feature type="binding site" evidence="4">
    <location>
        <position position="57"/>
    </location>
    <ligand>
        <name>substrate</name>
    </ligand>
</feature>
<evidence type="ECO:0000256" key="4">
    <source>
        <dbReference type="PIRSR" id="PIRSR006806-1"/>
    </source>
</evidence>
<dbReference type="SUPFAM" id="SSF100950">
    <property type="entry name" value="NagB/RpiA/CoA transferase-like"/>
    <property type="match status" value="1"/>
</dbReference>
<dbReference type="Proteomes" id="UP000232587">
    <property type="component" value="Unassembled WGS sequence"/>
</dbReference>
<comment type="similarity">
    <text evidence="1 5">Belongs to the 5-formyltetrahydrofolate cyclo-ligase family.</text>
</comment>
<reference evidence="6 7" key="1">
    <citation type="submission" date="2017-11" db="EMBL/GenBank/DDBJ databases">
        <title>Genomic Encyclopedia of Type Strains, Phase III (KMG-III): the genomes of soil and plant-associated and newly described type strains.</title>
        <authorList>
            <person name="Whitman W."/>
        </authorList>
    </citation>
    <scope>NUCLEOTIDE SEQUENCE [LARGE SCALE GENOMIC DNA]</scope>
    <source>
        <strain evidence="6 7">CGMCC 1.12274</strain>
    </source>
</reference>
<evidence type="ECO:0000256" key="5">
    <source>
        <dbReference type="RuleBase" id="RU361279"/>
    </source>
</evidence>
<keyword evidence="7" id="KW-1185">Reference proteome</keyword>
<comment type="catalytic activity">
    <reaction evidence="5">
        <text>(6S)-5-formyl-5,6,7,8-tetrahydrofolate + ATP = (6R)-5,10-methenyltetrahydrofolate + ADP + phosphate</text>
        <dbReference type="Rhea" id="RHEA:10488"/>
        <dbReference type="ChEBI" id="CHEBI:30616"/>
        <dbReference type="ChEBI" id="CHEBI:43474"/>
        <dbReference type="ChEBI" id="CHEBI:57455"/>
        <dbReference type="ChEBI" id="CHEBI:57457"/>
        <dbReference type="ChEBI" id="CHEBI:456216"/>
        <dbReference type="EC" id="6.3.3.2"/>
    </reaction>
</comment>
<keyword evidence="5" id="KW-0479">Metal-binding</keyword>
<dbReference type="Pfam" id="PF01812">
    <property type="entry name" value="5-FTHF_cyc-lig"/>
    <property type="match status" value="1"/>
</dbReference>
<proteinExistence type="inferred from homology"/>
<dbReference type="GO" id="GO:0030272">
    <property type="term" value="F:5-formyltetrahydrofolate cyclo-ligase activity"/>
    <property type="evidence" value="ECO:0007669"/>
    <property type="project" value="UniProtKB-EC"/>
</dbReference>
<dbReference type="GO" id="GO:0046872">
    <property type="term" value="F:metal ion binding"/>
    <property type="evidence" value="ECO:0007669"/>
    <property type="project" value="UniProtKB-KW"/>
</dbReference>
<evidence type="ECO:0000313" key="7">
    <source>
        <dbReference type="Proteomes" id="UP000232587"/>
    </source>
</evidence>
<dbReference type="AlphaFoldDB" id="A0A2N0I1V3"/>
<gene>
    <name evidence="6" type="ORF">B0I00_0338</name>
</gene>
<dbReference type="GO" id="GO:0035999">
    <property type="term" value="P:tetrahydrofolate interconversion"/>
    <property type="evidence" value="ECO:0007669"/>
    <property type="project" value="TreeGrafter"/>
</dbReference>
<dbReference type="GO" id="GO:0005524">
    <property type="term" value="F:ATP binding"/>
    <property type="evidence" value="ECO:0007669"/>
    <property type="project" value="UniProtKB-KW"/>
</dbReference>
<dbReference type="EC" id="6.3.3.2" evidence="5"/>
<evidence type="ECO:0000256" key="1">
    <source>
        <dbReference type="ARBA" id="ARBA00010638"/>
    </source>
</evidence>
<dbReference type="PANTHER" id="PTHR23407:SF1">
    <property type="entry name" value="5-FORMYLTETRAHYDROFOLATE CYCLO-LIGASE"/>
    <property type="match status" value="1"/>
</dbReference>
<comment type="caution">
    <text evidence="6">The sequence shown here is derived from an EMBL/GenBank/DDBJ whole genome shotgun (WGS) entry which is preliminary data.</text>
</comment>
<evidence type="ECO:0000256" key="2">
    <source>
        <dbReference type="ARBA" id="ARBA00022741"/>
    </source>
</evidence>
<name>A0A2N0I1V3_9SPHN</name>
<dbReference type="GO" id="GO:0009396">
    <property type="term" value="P:folic acid-containing compound biosynthetic process"/>
    <property type="evidence" value="ECO:0007669"/>
    <property type="project" value="TreeGrafter"/>
</dbReference>
<sequence length="190" mass="21069">MIDKQALRTRMRAARREHEAAIPAAMRALLFLRPPAPLLGLIAPGATIGLYHPVGSEASPLGYARWFYEAGHPVALPWFADRSSPMRFRLWSNPFVEDELEPSPWDGMQPDGSADPVDPDVLVVPLLAFTDLGLRLGQGGGHYDRYLADNQDALTIGLAWDCQRVDSLPLEPHDMPLRAVVTPTRFYGPF</sequence>
<keyword evidence="5" id="KW-0460">Magnesium</keyword>
<protein>
    <recommendedName>
        <fullName evidence="5">5-formyltetrahydrofolate cyclo-ligase</fullName>
        <ecNumber evidence="5">6.3.3.2</ecNumber>
    </recommendedName>
</protein>
<dbReference type="PIRSF" id="PIRSF006806">
    <property type="entry name" value="FTHF_cligase"/>
    <property type="match status" value="1"/>
</dbReference>
<evidence type="ECO:0000256" key="3">
    <source>
        <dbReference type="ARBA" id="ARBA00022840"/>
    </source>
</evidence>
<keyword evidence="6" id="KW-0436">Ligase</keyword>
<accession>A0A2N0I1V3</accession>
<evidence type="ECO:0000313" key="6">
    <source>
        <dbReference type="EMBL" id="PKB25150.1"/>
    </source>
</evidence>
<dbReference type="InterPro" id="IPR002698">
    <property type="entry name" value="FTHF_cligase"/>
</dbReference>
<keyword evidence="3 4" id="KW-0067">ATP-binding</keyword>
<dbReference type="RefSeq" id="WP_232730071.1">
    <property type="nucleotide sequence ID" value="NZ_PHUF01000002.1"/>
</dbReference>
<dbReference type="InterPro" id="IPR024185">
    <property type="entry name" value="FTHF_cligase-like_sf"/>
</dbReference>
<feature type="binding site" evidence="4">
    <location>
        <begin position="4"/>
        <end position="8"/>
    </location>
    <ligand>
        <name>ATP</name>
        <dbReference type="ChEBI" id="CHEBI:30616"/>
    </ligand>
</feature>
<dbReference type="PANTHER" id="PTHR23407">
    <property type="entry name" value="ATPASE INHIBITOR/5-FORMYLTETRAHYDROFOLATE CYCLO-LIGASE"/>
    <property type="match status" value="1"/>
</dbReference>
<organism evidence="6 7">
    <name type="scientific">Novosphingobium kunmingense</name>
    <dbReference type="NCBI Taxonomy" id="1211806"/>
    <lineage>
        <taxon>Bacteria</taxon>
        <taxon>Pseudomonadati</taxon>
        <taxon>Pseudomonadota</taxon>
        <taxon>Alphaproteobacteria</taxon>
        <taxon>Sphingomonadales</taxon>
        <taxon>Sphingomonadaceae</taxon>
        <taxon>Novosphingobium</taxon>
    </lineage>
</organism>
<comment type="cofactor">
    <cofactor evidence="5">
        <name>Mg(2+)</name>
        <dbReference type="ChEBI" id="CHEBI:18420"/>
    </cofactor>
</comment>
<dbReference type="EMBL" id="PHUF01000002">
    <property type="protein sequence ID" value="PKB25150.1"/>
    <property type="molecule type" value="Genomic_DNA"/>
</dbReference>
<dbReference type="NCBIfam" id="TIGR02727">
    <property type="entry name" value="MTHFS_bact"/>
    <property type="match status" value="1"/>
</dbReference>
<dbReference type="InterPro" id="IPR037171">
    <property type="entry name" value="NagB/RpiA_transferase-like"/>
</dbReference>
<keyword evidence="2 4" id="KW-0547">Nucleotide-binding</keyword>
<dbReference type="Gene3D" id="3.40.50.10420">
    <property type="entry name" value="NagB/RpiA/CoA transferase-like"/>
    <property type="match status" value="1"/>
</dbReference>
<feature type="binding site" evidence="4">
    <location>
        <begin position="135"/>
        <end position="143"/>
    </location>
    <ligand>
        <name>ATP</name>
        <dbReference type="ChEBI" id="CHEBI:30616"/>
    </ligand>
</feature>